<feature type="transmembrane region" description="Helical" evidence="7">
    <location>
        <begin position="196"/>
        <end position="217"/>
    </location>
</feature>
<dbReference type="Pfam" id="PF00528">
    <property type="entry name" value="BPD_transp_1"/>
    <property type="match status" value="1"/>
</dbReference>
<sequence length="291" mass="33020">MKAEQERAIMSRYDFRKPAVRAIYGFVVLAIALISVSMLYPFVNTVLNSLKSTQEFFEFPAPFFPSEWHWSNYKESFGYLNIPMHFKNTLLIFVGNTVFSLVVLGLAAYGLSHMQVPFKKAVTLYFMCTLLIPAASYLIPNFLNLKDLDLLNRYWAFWLPAGANAFYLMLLKNFFDGIHKEMLEAARIDGASELRSFAMIAVPLSMPILITITMLGFSTTWNDFYWSSLVMQEDMQPLAAAIYTKIIYAGSTINWNVRFAILSMTLLPPAVIFLFFQKYIVGGLSAGAVKG</sequence>
<evidence type="ECO:0000256" key="3">
    <source>
        <dbReference type="ARBA" id="ARBA00022475"/>
    </source>
</evidence>
<dbReference type="Proteomes" id="UP000234789">
    <property type="component" value="Unassembled WGS sequence"/>
</dbReference>
<evidence type="ECO:0000256" key="5">
    <source>
        <dbReference type="ARBA" id="ARBA00022989"/>
    </source>
</evidence>
<dbReference type="RefSeq" id="WP_028600546.1">
    <property type="nucleotide sequence ID" value="NZ_BIMM01000060.1"/>
</dbReference>
<comment type="similarity">
    <text evidence="7">Belongs to the binding-protein-dependent transport system permease family.</text>
</comment>
<keyword evidence="4 7" id="KW-0812">Transmembrane</keyword>
<keyword evidence="2 7" id="KW-0813">Transport</keyword>
<dbReference type="InterPro" id="IPR035906">
    <property type="entry name" value="MetI-like_sf"/>
</dbReference>
<evidence type="ECO:0000256" key="6">
    <source>
        <dbReference type="ARBA" id="ARBA00023136"/>
    </source>
</evidence>
<dbReference type="GO" id="GO:0055085">
    <property type="term" value="P:transmembrane transport"/>
    <property type="evidence" value="ECO:0007669"/>
    <property type="project" value="InterPro"/>
</dbReference>
<evidence type="ECO:0000256" key="2">
    <source>
        <dbReference type="ARBA" id="ARBA00022448"/>
    </source>
</evidence>
<dbReference type="AlphaFoldDB" id="A0A2N5NAC9"/>
<reference evidence="9 10" key="1">
    <citation type="submission" date="2017-05" db="EMBL/GenBank/DDBJ databases">
        <title>Functional genome analysis of Paenibacillus pasadenensis strain R16: insights on endophytic life style and antifungal activity.</title>
        <authorList>
            <person name="Passera A."/>
            <person name="Marcolungo L."/>
            <person name="Casati P."/>
            <person name="Brasca M."/>
            <person name="Quaglino F."/>
            <person name="Delledonne M."/>
        </authorList>
    </citation>
    <scope>NUCLEOTIDE SEQUENCE [LARGE SCALE GENOMIC DNA]</scope>
    <source>
        <strain evidence="9 10">R16</strain>
    </source>
</reference>
<protein>
    <submittedName>
        <fullName evidence="9">N-Acetyl-D-glucosamine ABC transport system, permease protein 2</fullName>
    </submittedName>
</protein>
<dbReference type="GO" id="GO:0005886">
    <property type="term" value="C:plasma membrane"/>
    <property type="evidence" value="ECO:0007669"/>
    <property type="project" value="UniProtKB-SubCell"/>
</dbReference>
<evidence type="ECO:0000256" key="4">
    <source>
        <dbReference type="ARBA" id="ARBA00022692"/>
    </source>
</evidence>
<keyword evidence="6 7" id="KW-0472">Membrane</keyword>
<dbReference type="Gene3D" id="1.10.3720.10">
    <property type="entry name" value="MetI-like"/>
    <property type="match status" value="1"/>
</dbReference>
<comment type="subcellular location">
    <subcellularLocation>
        <location evidence="1 7">Cell membrane</location>
        <topology evidence="1 7">Multi-pass membrane protein</topology>
    </subcellularLocation>
</comment>
<keyword evidence="3" id="KW-1003">Cell membrane</keyword>
<dbReference type="OrthoDB" id="2063054at2"/>
<name>A0A2N5NAC9_9BACL</name>
<dbReference type="PANTHER" id="PTHR43744:SF12">
    <property type="entry name" value="ABC TRANSPORTER PERMEASE PROTEIN MG189-RELATED"/>
    <property type="match status" value="1"/>
</dbReference>
<dbReference type="CDD" id="cd06261">
    <property type="entry name" value="TM_PBP2"/>
    <property type="match status" value="1"/>
</dbReference>
<keyword evidence="10" id="KW-1185">Reference proteome</keyword>
<dbReference type="PROSITE" id="PS50928">
    <property type="entry name" value="ABC_TM1"/>
    <property type="match status" value="1"/>
</dbReference>
<feature type="transmembrane region" description="Helical" evidence="7">
    <location>
        <begin position="257"/>
        <end position="276"/>
    </location>
</feature>
<dbReference type="InterPro" id="IPR000515">
    <property type="entry name" value="MetI-like"/>
</dbReference>
<dbReference type="PANTHER" id="PTHR43744">
    <property type="entry name" value="ABC TRANSPORTER PERMEASE PROTEIN MG189-RELATED-RELATED"/>
    <property type="match status" value="1"/>
</dbReference>
<keyword evidence="5 7" id="KW-1133">Transmembrane helix</keyword>
<feature type="transmembrane region" description="Helical" evidence="7">
    <location>
        <begin position="155"/>
        <end position="175"/>
    </location>
</feature>
<organism evidence="9 10">
    <name type="scientific">Paenibacillus pasadenensis</name>
    <dbReference type="NCBI Taxonomy" id="217090"/>
    <lineage>
        <taxon>Bacteria</taxon>
        <taxon>Bacillati</taxon>
        <taxon>Bacillota</taxon>
        <taxon>Bacilli</taxon>
        <taxon>Bacillales</taxon>
        <taxon>Paenibacillaceae</taxon>
        <taxon>Paenibacillus</taxon>
    </lineage>
</organism>
<evidence type="ECO:0000259" key="8">
    <source>
        <dbReference type="PROSITE" id="PS50928"/>
    </source>
</evidence>
<dbReference type="EMBL" id="NFEZ01000003">
    <property type="protein sequence ID" value="PLT47240.1"/>
    <property type="molecule type" value="Genomic_DNA"/>
</dbReference>
<evidence type="ECO:0000313" key="10">
    <source>
        <dbReference type="Proteomes" id="UP000234789"/>
    </source>
</evidence>
<comment type="caution">
    <text evidence="9">The sequence shown here is derived from an EMBL/GenBank/DDBJ whole genome shotgun (WGS) entry which is preliminary data.</text>
</comment>
<evidence type="ECO:0000256" key="7">
    <source>
        <dbReference type="RuleBase" id="RU363032"/>
    </source>
</evidence>
<proteinExistence type="inferred from homology"/>
<feature type="transmembrane region" description="Helical" evidence="7">
    <location>
        <begin position="90"/>
        <end position="111"/>
    </location>
</feature>
<feature type="domain" description="ABC transmembrane type-1" evidence="8">
    <location>
        <begin position="86"/>
        <end position="276"/>
    </location>
</feature>
<gene>
    <name evidence="9" type="ORF">B8V81_1464</name>
</gene>
<dbReference type="SUPFAM" id="SSF161098">
    <property type="entry name" value="MetI-like"/>
    <property type="match status" value="1"/>
</dbReference>
<evidence type="ECO:0000313" key="9">
    <source>
        <dbReference type="EMBL" id="PLT47240.1"/>
    </source>
</evidence>
<accession>A0A2N5NAC9</accession>
<evidence type="ECO:0000256" key="1">
    <source>
        <dbReference type="ARBA" id="ARBA00004651"/>
    </source>
</evidence>
<feature type="transmembrane region" description="Helical" evidence="7">
    <location>
        <begin position="21"/>
        <end position="43"/>
    </location>
</feature>
<feature type="transmembrane region" description="Helical" evidence="7">
    <location>
        <begin position="123"/>
        <end position="143"/>
    </location>
</feature>